<dbReference type="Gene3D" id="1.20.1740.10">
    <property type="entry name" value="Amino acid/polyamine transporter I"/>
    <property type="match status" value="1"/>
</dbReference>
<dbReference type="PANTHER" id="PTHR45649:SF14">
    <property type="entry name" value="GABA PERMEASE"/>
    <property type="match status" value="1"/>
</dbReference>
<dbReference type="AlphaFoldDB" id="A0AA43QK10"/>
<feature type="compositionally biased region" description="Basic and acidic residues" evidence="6">
    <location>
        <begin position="197"/>
        <end position="224"/>
    </location>
</feature>
<gene>
    <name evidence="8" type="ORF">OHK93_006322</name>
</gene>
<sequence length="224" mass="24147">MTTSSRMTYAFARDGGLPYSRLFARVIPRLDHVPLASLIFTTILVIIFGCIFLGSSAAFNAIISASVVALGISYAFPPAIHCLRGRNRLPPRPFVLPGWIGWGCNLLGIAYVVVTSVLFVFPPELPVGGSNMNYCIVAFAIILIVSTVQWFVDGRKNFKGPKVEFVGEEVEGDEGGYDGMEGKRGEMDGNGLSEMGEEGRKAEMDGEAGLKEMDGTGRRGELGT</sequence>
<evidence type="ECO:0000256" key="3">
    <source>
        <dbReference type="ARBA" id="ARBA00022692"/>
    </source>
</evidence>
<dbReference type="PANTHER" id="PTHR45649">
    <property type="entry name" value="AMINO-ACID PERMEASE BAT1"/>
    <property type="match status" value="1"/>
</dbReference>
<dbReference type="GO" id="GO:0016020">
    <property type="term" value="C:membrane"/>
    <property type="evidence" value="ECO:0007669"/>
    <property type="project" value="UniProtKB-SubCell"/>
</dbReference>
<organism evidence="8 9">
    <name type="scientific">Ramalina farinacea</name>
    <dbReference type="NCBI Taxonomy" id="258253"/>
    <lineage>
        <taxon>Eukaryota</taxon>
        <taxon>Fungi</taxon>
        <taxon>Dikarya</taxon>
        <taxon>Ascomycota</taxon>
        <taxon>Pezizomycotina</taxon>
        <taxon>Lecanoromycetes</taxon>
        <taxon>OSLEUM clade</taxon>
        <taxon>Lecanoromycetidae</taxon>
        <taxon>Lecanorales</taxon>
        <taxon>Lecanorineae</taxon>
        <taxon>Ramalinaceae</taxon>
        <taxon>Ramalina</taxon>
    </lineage>
</organism>
<comment type="subcellular location">
    <subcellularLocation>
        <location evidence="1">Membrane</location>
        <topology evidence="1">Multi-pass membrane protein</topology>
    </subcellularLocation>
</comment>
<proteinExistence type="predicted"/>
<evidence type="ECO:0000313" key="8">
    <source>
        <dbReference type="EMBL" id="MDI1487059.1"/>
    </source>
</evidence>
<feature type="transmembrane region" description="Helical" evidence="7">
    <location>
        <begin position="61"/>
        <end position="83"/>
    </location>
</feature>
<dbReference type="GO" id="GO:0022857">
    <property type="term" value="F:transmembrane transporter activity"/>
    <property type="evidence" value="ECO:0007669"/>
    <property type="project" value="InterPro"/>
</dbReference>
<dbReference type="EMBL" id="JAPUFD010000004">
    <property type="protein sequence ID" value="MDI1487059.1"/>
    <property type="molecule type" value="Genomic_DNA"/>
</dbReference>
<evidence type="ECO:0000256" key="1">
    <source>
        <dbReference type="ARBA" id="ARBA00004141"/>
    </source>
</evidence>
<keyword evidence="4 7" id="KW-1133">Transmembrane helix</keyword>
<reference evidence="8" key="1">
    <citation type="journal article" date="2023" name="Genome Biol. Evol.">
        <title>First Whole Genome Sequence and Flow Cytometry Genome Size Data for the Lichen-Forming Fungus Ramalina farinacea (Ascomycota).</title>
        <authorList>
            <person name="Llewellyn T."/>
            <person name="Mian S."/>
            <person name="Hill R."/>
            <person name="Leitch I.J."/>
            <person name="Gaya E."/>
        </authorList>
    </citation>
    <scope>NUCLEOTIDE SEQUENCE</scope>
    <source>
        <strain evidence="8">LIQ254RAFAR</strain>
    </source>
</reference>
<feature type="region of interest" description="Disordered" evidence="6">
    <location>
        <begin position="174"/>
        <end position="224"/>
    </location>
</feature>
<keyword evidence="5 7" id="KW-0472">Membrane</keyword>
<comment type="caution">
    <text evidence="8">The sequence shown here is derived from an EMBL/GenBank/DDBJ whole genome shotgun (WGS) entry which is preliminary data.</text>
</comment>
<evidence type="ECO:0000256" key="4">
    <source>
        <dbReference type="ARBA" id="ARBA00022989"/>
    </source>
</evidence>
<protein>
    <submittedName>
        <fullName evidence="8">Uncharacterized protein</fullName>
    </submittedName>
</protein>
<evidence type="ECO:0000256" key="6">
    <source>
        <dbReference type="SAM" id="MobiDB-lite"/>
    </source>
</evidence>
<keyword evidence="9" id="KW-1185">Reference proteome</keyword>
<evidence type="ECO:0000256" key="7">
    <source>
        <dbReference type="SAM" id="Phobius"/>
    </source>
</evidence>
<feature type="transmembrane region" description="Helical" evidence="7">
    <location>
        <begin position="95"/>
        <end position="119"/>
    </location>
</feature>
<feature type="transmembrane region" description="Helical" evidence="7">
    <location>
        <begin position="35"/>
        <end position="55"/>
    </location>
</feature>
<dbReference type="InterPro" id="IPR002293">
    <property type="entry name" value="AA/rel_permease1"/>
</dbReference>
<evidence type="ECO:0000313" key="9">
    <source>
        <dbReference type="Proteomes" id="UP001161017"/>
    </source>
</evidence>
<accession>A0AA43QK10</accession>
<keyword evidence="3 7" id="KW-0812">Transmembrane</keyword>
<dbReference type="Proteomes" id="UP001161017">
    <property type="component" value="Unassembled WGS sequence"/>
</dbReference>
<keyword evidence="2" id="KW-0813">Transport</keyword>
<dbReference type="Pfam" id="PF13520">
    <property type="entry name" value="AA_permease_2"/>
    <property type="match status" value="1"/>
</dbReference>
<feature type="transmembrane region" description="Helical" evidence="7">
    <location>
        <begin position="131"/>
        <end position="152"/>
    </location>
</feature>
<evidence type="ECO:0000256" key="2">
    <source>
        <dbReference type="ARBA" id="ARBA00022448"/>
    </source>
</evidence>
<name>A0AA43QK10_9LECA</name>
<evidence type="ECO:0000256" key="5">
    <source>
        <dbReference type="ARBA" id="ARBA00023136"/>
    </source>
</evidence>